<dbReference type="EMBL" id="HBIV01028108">
    <property type="protein sequence ID" value="CAE0668493.1"/>
    <property type="molecule type" value="Transcribed_RNA"/>
</dbReference>
<organism evidence="1">
    <name type="scientific">Lotharella globosa</name>
    <dbReference type="NCBI Taxonomy" id="91324"/>
    <lineage>
        <taxon>Eukaryota</taxon>
        <taxon>Sar</taxon>
        <taxon>Rhizaria</taxon>
        <taxon>Cercozoa</taxon>
        <taxon>Chlorarachniophyceae</taxon>
        <taxon>Lotharella</taxon>
    </lineage>
</organism>
<protein>
    <submittedName>
        <fullName evidence="1">Uncharacterized protein</fullName>
    </submittedName>
</protein>
<dbReference type="AlphaFoldDB" id="A0A6V3NZ41"/>
<dbReference type="EMBL" id="HBIV01028111">
    <property type="protein sequence ID" value="CAE0668496.1"/>
    <property type="molecule type" value="Transcribed_RNA"/>
</dbReference>
<evidence type="ECO:0000313" key="2">
    <source>
        <dbReference type="EMBL" id="CAE0668496.1"/>
    </source>
</evidence>
<sequence>MDRVPSGNVTRDTYHISFMLTARRRVRERERGGEVGERLDDACYIPNVYMYECSRVCSSSIVKKINACFPTPFLSHSTPCRKDLTVERLSERSTRGWLPH</sequence>
<gene>
    <name evidence="1" type="ORF">LGLO00237_LOCUS20117</name>
    <name evidence="2" type="ORF">LGLO00237_LOCUS20120</name>
</gene>
<reference evidence="1" key="1">
    <citation type="submission" date="2021-01" db="EMBL/GenBank/DDBJ databases">
        <authorList>
            <person name="Corre E."/>
            <person name="Pelletier E."/>
            <person name="Niang G."/>
            <person name="Scheremetjew M."/>
            <person name="Finn R."/>
            <person name="Kale V."/>
            <person name="Holt S."/>
            <person name="Cochrane G."/>
            <person name="Meng A."/>
            <person name="Brown T."/>
            <person name="Cohen L."/>
        </authorList>
    </citation>
    <scope>NUCLEOTIDE SEQUENCE</scope>
    <source>
        <strain evidence="1">CCCM811</strain>
    </source>
</reference>
<evidence type="ECO:0000313" key="1">
    <source>
        <dbReference type="EMBL" id="CAE0668493.1"/>
    </source>
</evidence>
<proteinExistence type="predicted"/>
<name>A0A6V3NZ41_9EUKA</name>
<accession>A0A6V3NZ41</accession>